<dbReference type="InterPro" id="IPR006201">
    <property type="entry name" value="Neur_channel"/>
</dbReference>
<dbReference type="Proteomes" id="UP001445076">
    <property type="component" value="Unassembled WGS sequence"/>
</dbReference>
<dbReference type="InterPro" id="IPR036734">
    <property type="entry name" value="Neur_chan_lig-bd_sf"/>
</dbReference>
<comment type="subcellular location">
    <subcellularLocation>
        <location evidence="2">Cell membrane</location>
    </subcellularLocation>
    <subcellularLocation>
        <location evidence="1">Membrane</location>
        <topology evidence="1">Multi-pass membrane protein</topology>
    </subcellularLocation>
</comment>
<proteinExistence type="predicted"/>
<keyword evidence="3" id="KW-0813">Transport</keyword>
<feature type="non-terminal residue" evidence="9">
    <location>
        <position position="1"/>
    </location>
</feature>
<evidence type="ECO:0000256" key="5">
    <source>
        <dbReference type="ARBA" id="ARBA00023065"/>
    </source>
</evidence>
<dbReference type="Gene3D" id="1.20.58.390">
    <property type="entry name" value="Neurotransmitter-gated ion-channel transmembrane domain"/>
    <property type="match status" value="1"/>
</dbReference>
<evidence type="ECO:0000256" key="2">
    <source>
        <dbReference type="ARBA" id="ARBA00004236"/>
    </source>
</evidence>
<protein>
    <submittedName>
        <fullName evidence="9">Uncharacterized protein</fullName>
    </submittedName>
</protein>
<keyword evidence="8" id="KW-1133">Transmembrane helix</keyword>
<accession>A0AAW0YH00</accession>
<organism evidence="9 10">
    <name type="scientific">Cherax quadricarinatus</name>
    <name type="common">Australian red claw crayfish</name>
    <dbReference type="NCBI Taxonomy" id="27406"/>
    <lineage>
        <taxon>Eukaryota</taxon>
        <taxon>Metazoa</taxon>
        <taxon>Ecdysozoa</taxon>
        <taxon>Arthropoda</taxon>
        <taxon>Crustacea</taxon>
        <taxon>Multicrustacea</taxon>
        <taxon>Malacostraca</taxon>
        <taxon>Eumalacostraca</taxon>
        <taxon>Eucarida</taxon>
        <taxon>Decapoda</taxon>
        <taxon>Pleocyemata</taxon>
        <taxon>Astacidea</taxon>
        <taxon>Parastacoidea</taxon>
        <taxon>Parastacidae</taxon>
        <taxon>Cherax</taxon>
    </lineage>
</organism>
<evidence type="ECO:0000256" key="6">
    <source>
        <dbReference type="ARBA" id="ARBA00023136"/>
    </source>
</evidence>
<dbReference type="GO" id="GO:0005230">
    <property type="term" value="F:extracellular ligand-gated monoatomic ion channel activity"/>
    <property type="evidence" value="ECO:0007669"/>
    <property type="project" value="InterPro"/>
</dbReference>
<sequence length="163" mass="18731">KRKYGTVYMCDLDLVLYPFDVQECYMQLRITSATKSFLVFETQQSVVNISANKLLLEYEVGMVTLLHGSSRMYSEVRVRVPLTRRSGYAILTIYIPTLVLLVVSYITLFFRPTIFDTRMMSALTVQLVIATLFSQVSASLPKTSYFKMVDVWLLFCIAITFLT</sequence>
<feature type="transmembrane region" description="Helical" evidence="8">
    <location>
        <begin position="88"/>
        <end position="108"/>
    </location>
</feature>
<dbReference type="InterPro" id="IPR038050">
    <property type="entry name" value="Neuro_actylchol_rec"/>
</dbReference>
<dbReference type="GO" id="GO:0005886">
    <property type="term" value="C:plasma membrane"/>
    <property type="evidence" value="ECO:0007669"/>
    <property type="project" value="UniProtKB-SubCell"/>
</dbReference>
<evidence type="ECO:0000256" key="8">
    <source>
        <dbReference type="SAM" id="Phobius"/>
    </source>
</evidence>
<keyword evidence="8" id="KW-0812">Transmembrane</keyword>
<dbReference type="PROSITE" id="PS00236">
    <property type="entry name" value="NEUROTR_ION_CHANNEL"/>
    <property type="match status" value="1"/>
</dbReference>
<reference evidence="9 10" key="1">
    <citation type="journal article" date="2024" name="BMC Genomics">
        <title>Genome assembly of redclaw crayfish (Cherax quadricarinatus) provides insights into its immune adaptation and hypoxia tolerance.</title>
        <authorList>
            <person name="Liu Z."/>
            <person name="Zheng J."/>
            <person name="Li H."/>
            <person name="Fang K."/>
            <person name="Wang S."/>
            <person name="He J."/>
            <person name="Zhou D."/>
            <person name="Weng S."/>
            <person name="Chi M."/>
            <person name="Gu Z."/>
            <person name="He J."/>
            <person name="Li F."/>
            <person name="Wang M."/>
        </authorList>
    </citation>
    <scope>NUCLEOTIDE SEQUENCE [LARGE SCALE GENOMIC DNA]</scope>
    <source>
        <strain evidence="9">ZL_2023a</strain>
    </source>
</reference>
<evidence type="ECO:0000313" key="10">
    <source>
        <dbReference type="Proteomes" id="UP001445076"/>
    </source>
</evidence>
<gene>
    <name evidence="9" type="ORF">OTU49_012524</name>
</gene>
<dbReference type="InterPro" id="IPR018000">
    <property type="entry name" value="Neurotransmitter_ion_chnl_CS"/>
</dbReference>
<evidence type="ECO:0000256" key="7">
    <source>
        <dbReference type="ARBA" id="ARBA00023303"/>
    </source>
</evidence>
<dbReference type="SUPFAM" id="SSF90112">
    <property type="entry name" value="Neurotransmitter-gated ion-channel transmembrane pore"/>
    <property type="match status" value="1"/>
</dbReference>
<comment type="caution">
    <text evidence="9">The sequence shown here is derived from an EMBL/GenBank/DDBJ whole genome shotgun (WGS) entry which is preliminary data.</text>
</comment>
<keyword evidence="4" id="KW-1003">Cell membrane</keyword>
<evidence type="ECO:0000313" key="9">
    <source>
        <dbReference type="EMBL" id="KAK8752214.1"/>
    </source>
</evidence>
<keyword evidence="5" id="KW-0406">Ion transport</keyword>
<keyword evidence="10" id="KW-1185">Reference proteome</keyword>
<keyword evidence="6 8" id="KW-0472">Membrane</keyword>
<dbReference type="Gene3D" id="2.70.170.10">
    <property type="entry name" value="Neurotransmitter-gated ion-channel ligand-binding domain"/>
    <property type="match status" value="1"/>
</dbReference>
<dbReference type="InterPro" id="IPR006028">
    <property type="entry name" value="GABAA/Glycine_rcpt"/>
</dbReference>
<dbReference type="GO" id="GO:0004888">
    <property type="term" value="F:transmembrane signaling receptor activity"/>
    <property type="evidence" value="ECO:0007669"/>
    <property type="project" value="InterPro"/>
</dbReference>
<dbReference type="PANTHER" id="PTHR18945">
    <property type="entry name" value="NEUROTRANSMITTER GATED ION CHANNEL"/>
    <property type="match status" value="1"/>
</dbReference>
<name>A0AAW0YH00_CHEQU</name>
<keyword evidence="7" id="KW-0407">Ion channel</keyword>
<dbReference type="SUPFAM" id="SSF63712">
    <property type="entry name" value="Nicotinic receptor ligand binding domain-like"/>
    <property type="match status" value="1"/>
</dbReference>
<dbReference type="EMBL" id="JARKIK010000005">
    <property type="protein sequence ID" value="KAK8752214.1"/>
    <property type="molecule type" value="Genomic_DNA"/>
</dbReference>
<evidence type="ECO:0000256" key="4">
    <source>
        <dbReference type="ARBA" id="ARBA00022475"/>
    </source>
</evidence>
<feature type="transmembrane region" description="Helical" evidence="8">
    <location>
        <begin position="120"/>
        <end position="138"/>
    </location>
</feature>
<feature type="non-terminal residue" evidence="9">
    <location>
        <position position="163"/>
    </location>
</feature>
<evidence type="ECO:0000256" key="1">
    <source>
        <dbReference type="ARBA" id="ARBA00004141"/>
    </source>
</evidence>
<dbReference type="PRINTS" id="PR00253">
    <property type="entry name" value="GABAARECEPTR"/>
</dbReference>
<dbReference type="AlphaFoldDB" id="A0AAW0YH00"/>
<dbReference type="InterPro" id="IPR036719">
    <property type="entry name" value="Neuro-gated_channel_TM_sf"/>
</dbReference>
<evidence type="ECO:0000256" key="3">
    <source>
        <dbReference type="ARBA" id="ARBA00022448"/>
    </source>
</evidence>